<dbReference type="InterPro" id="IPR055433">
    <property type="entry name" value="HAT_Syf1-like_N"/>
</dbReference>
<keyword evidence="7" id="KW-0539">Nucleus</keyword>
<keyword evidence="5" id="KW-0677">Repeat</keyword>
<dbReference type="PANTHER" id="PTHR11246:SF5">
    <property type="entry name" value="PRE-MRNA-SPLICING FACTOR SYF1"/>
    <property type="match status" value="1"/>
</dbReference>
<dbReference type="Proteomes" id="UP000186804">
    <property type="component" value="Unassembled WGS sequence"/>
</dbReference>
<dbReference type="OrthoDB" id="10067343at2759"/>
<evidence type="ECO:0000256" key="4">
    <source>
        <dbReference type="ARBA" id="ARBA00022728"/>
    </source>
</evidence>
<accession>A0A1J4MNH3</accession>
<evidence type="ECO:0000256" key="5">
    <source>
        <dbReference type="ARBA" id="ARBA00022737"/>
    </source>
</evidence>
<dbReference type="InterPro" id="IPR011990">
    <property type="entry name" value="TPR-like_helical_dom_sf"/>
</dbReference>
<reference evidence="12 13" key="1">
    <citation type="submission" date="2016-10" db="EMBL/GenBank/DDBJ databases">
        <title>Reductive evolution of mitochondrial metabolism and differential evolution of invasion-related proteins in Cryptosporidium.</title>
        <authorList>
            <person name="Liu S."/>
            <person name="Roellig D.M."/>
            <person name="Guo Y."/>
            <person name="Li N."/>
            <person name="Frace M.A."/>
            <person name="Tang K."/>
            <person name="Zhang L."/>
            <person name="Feng Y."/>
            <person name="Xiao L."/>
        </authorList>
    </citation>
    <scope>NUCLEOTIDE SEQUENCE [LARGE SCALE GENOMIC DNA]</scope>
    <source>
        <strain evidence="12">30847</strain>
    </source>
</reference>
<dbReference type="GO" id="GO:0071007">
    <property type="term" value="C:U2-type catalytic step 2 spliceosome"/>
    <property type="evidence" value="ECO:0007669"/>
    <property type="project" value="TreeGrafter"/>
</dbReference>
<dbReference type="InterPro" id="IPR003107">
    <property type="entry name" value="HAT"/>
</dbReference>
<keyword evidence="6" id="KW-0508">mRNA splicing</keyword>
<dbReference type="Pfam" id="PF23220">
    <property type="entry name" value="HAT_Syf1_M"/>
    <property type="match status" value="1"/>
</dbReference>
<evidence type="ECO:0000256" key="8">
    <source>
        <dbReference type="SAM" id="MobiDB-lite"/>
    </source>
</evidence>
<evidence type="ECO:0000256" key="3">
    <source>
        <dbReference type="ARBA" id="ARBA00022664"/>
    </source>
</evidence>
<evidence type="ECO:0000256" key="7">
    <source>
        <dbReference type="ARBA" id="ARBA00023242"/>
    </source>
</evidence>
<organism evidence="12 13">
    <name type="scientific">Cryptosporidium andersoni</name>
    <dbReference type="NCBI Taxonomy" id="117008"/>
    <lineage>
        <taxon>Eukaryota</taxon>
        <taxon>Sar</taxon>
        <taxon>Alveolata</taxon>
        <taxon>Apicomplexa</taxon>
        <taxon>Conoidasida</taxon>
        <taxon>Coccidia</taxon>
        <taxon>Eucoccidiorida</taxon>
        <taxon>Eimeriorina</taxon>
        <taxon>Cryptosporidiidae</taxon>
        <taxon>Cryptosporidium</taxon>
    </lineage>
</organism>
<feature type="compositionally biased region" description="Polar residues" evidence="8">
    <location>
        <begin position="1022"/>
        <end position="1038"/>
    </location>
</feature>
<dbReference type="RefSeq" id="XP_067067664.1">
    <property type="nucleotide sequence ID" value="XM_067213129.1"/>
</dbReference>
<feature type="domain" description="Pre-mRNA-splicing factor Syf1-like N-terminal HAT-repeats" evidence="11">
    <location>
        <begin position="109"/>
        <end position="238"/>
    </location>
</feature>
<evidence type="ECO:0000256" key="1">
    <source>
        <dbReference type="ARBA" id="ARBA00004123"/>
    </source>
</evidence>
<evidence type="ECO:0000259" key="10">
    <source>
        <dbReference type="Pfam" id="PF23231"/>
    </source>
</evidence>
<evidence type="ECO:0000256" key="6">
    <source>
        <dbReference type="ARBA" id="ARBA00023187"/>
    </source>
</evidence>
<feature type="domain" description="Pre-mRNA-splicing factor Syf1/CRNKL1-like C-terminal HAT-repeats" evidence="10">
    <location>
        <begin position="574"/>
        <end position="741"/>
    </location>
</feature>
<dbReference type="SUPFAM" id="SSF48452">
    <property type="entry name" value="TPR-like"/>
    <property type="match status" value="2"/>
</dbReference>
<dbReference type="SMART" id="SM00386">
    <property type="entry name" value="HAT"/>
    <property type="match status" value="6"/>
</dbReference>
<dbReference type="GeneID" id="92367086"/>
<evidence type="ECO:0008006" key="14">
    <source>
        <dbReference type="Google" id="ProtNLM"/>
    </source>
</evidence>
<feature type="compositionally biased region" description="Low complexity" evidence="8">
    <location>
        <begin position="989"/>
        <end position="1021"/>
    </location>
</feature>
<comment type="caution">
    <text evidence="12">The sequence shown here is derived from an EMBL/GenBank/DDBJ whole genome shotgun (WGS) entry which is preliminary data.</text>
</comment>
<feature type="domain" description="Pre-mRNA-splicing factor Syf1/CRNKL1-like C-terminal HAT-repeats" evidence="10">
    <location>
        <begin position="793"/>
        <end position="977"/>
    </location>
</feature>
<evidence type="ECO:0000313" key="13">
    <source>
        <dbReference type="Proteomes" id="UP000186804"/>
    </source>
</evidence>
<feature type="domain" description="Pre-mRNA-splicing factor SYF1 central HAT repeats" evidence="9">
    <location>
        <begin position="390"/>
        <end position="511"/>
    </location>
</feature>
<gene>
    <name evidence="12" type="ORF">cand_029020</name>
</gene>
<dbReference type="PANTHER" id="PTHR11246">
    <property type="entry name" value="PRE-MRNA SPLICING FACTOR"/>
    <property type="match status" value="1"/>
</dbReference>
<dbReference type="Gene3D" id="1.25.40.10">
    <property type="entry name" value="Tetratricopeptide repeat domain"/>
    <property type="match status" value="3"/>
</dbReference>
<comment type="subcellular location">
    <subcellularLocation>
        <location evidence="1">Nucleus</location>
    </subcellularLocation>
</comment>
<protein>
    <recommendedName>
        <fullName evidence="14">Suppressor of forked domain-containing protein</fullName>
    </recommendedName>
</protein>
<comment type="similarity">
    <text evidence="2">Belongs to the crooked-neck family.</text>
</comment>
<keyword evidence="13" id="KW-1185">Reference proteome</keyword>
<dbReference type="Pfam" id="PF23231">
    <property type="entry name" value="HAT_Syf1_CNRKL1_C"/>
    <property type="match status" value="2"/>
</dbReference>
<dbReference type="GO" id="GO:0071014">
    <property type="term" value="C:post-mRNA release spliceosomal complex"/>
    <property type="evidence" value="ECO:0007669"/>
    <property type="project" value="TreeGrafter"/>
</dbReference>
<dbReference type="InterPro" id="IPR045075">
    <property type="entry name" value="Syf1-like"/>
</dbReference>
<dbReference type="VEuPathDB" id="CryptoDB:cand_029020"/>
<sequence length="1038" mass="123816">MNEVELIARNLQSVRLNVYNKEDFLDHGKLKFHEDELANNNKNLNIWLDYIKRVIEFLRLVMDNNSVDEEYLNEISIYSGDFTIPIKYNVSNTTNGMSKYDIQLWYRFDAVILIIMRALNIFPSIRDIWNYYLPLLVEYEDFLIKKNIKEEELSLDIPLAYETCLIYNRKEVNIWLEYAQYSLYKRNWITKTRHIFDRSLCNVDITSHDIIWNSYLDFITAINIPIVSVNVLKRLIMFAYKNSIGLYISELLKLENYKEAMKQLLFILSIHNYINNNNSPLRGDYSDLFRIGVHTSSDLSSIYKSFPSEGVTLNLKTIKIRGFEDICFLFTQVIFKMLEINQINTYFAKITIKQIIDILQNNTEYGRYFKILGNNEKRKLNKKDVEFEILDKYELCAGDIWYSLCEYYMKQGDWCRVYDIYMEGIENISTIYDLSTLYDSMLMFYQCYIKTLFDRSTITSDNASLNIEYNIYKLEKLIKQYPFTLQKVKLKNDINNVAKWIQYIDIHIDHIKDRQHLSLQVIMSFEEALLKIDHKSVKNRNMCILWIYYALYMVSLYDNMNNWVELTKEQDKEYAEDLLELATEIFQRAIQDNYIKDHTMIWTEWIEMELRFRRFDKALELSRKCLEITRQQKESNTSSNLKIWQLNFDLELNFGTLETAKSTFEEIFKNGILTTGIVMSYAKYLFSNQYFEESFRIYERAIAIIPWPYIKHVWIVYLNKFVQHYTNKRIDRTRDIFESCIISLLEWRKNSKEMKKRDEYPKYETDLNDPKVTSNKSVNGEILTGNECDDTTYLIFIMYAQFEEEYGRIKRMFDIYKRSSEALQCTEKLQKMIFLNWIYRACKYLGPFYARTIFEQAIQVLDKSDELLEICLNYAIFEVKAGEIDRGRHLFIYGSDFAINQGNKTSLYNDFWKEWSEFELEYGNEDTYKEMIRIKRNMFLKYSQNSIYFSYYNTDEPTKSDTISDNNAVIDQLNSDNETSEDFSHSTSDENSYSSDNDSFSSHSTIKKVSSNNSGDNYSSNVENDNTIESETSKSFNT</sequence>
<name>A0A1J4MNH3_9CRYT</name>
<dbReference type="AlphaFoldDB" id="A0A1J4MNH3"/>
<evidence type="ECO:0000256" key="2">
    <source>
        <dbReference type="ARBA" id="ARBA00008644"/>
    </source>
</evidence>
<dbReference type="InterPro" id="IPR056350">
    <property type="entry name" value="HAT_Syf1_central"/>
</dbReference>
<dbReference type="Pfam" id="PF23233">
    <property type="entry name" value="HAT_Syf1_CNRKL1_N"/>
    <property type="match status" value="1"/>
</dbReference>
<keyword evidence="3" id="KW-0507">mRNA processing</keyword>
<feature type="region of interest" description="Disordered" evidence="8">
    <location>
        <begin position="976"/>
        <end position="1038"/>
    </location>
</feature>
<dbReference type="InterPro" id="IPR055430">
    <property type="entry name" value="HAT_Syf1_CNRKL1_C"/>
</dbReference>
<dbReference type="GO" id="GO:0000974">
    <property type="term" value="C:Prp19 complex"/>
    <property type="evidence" value="ECO:0007669"/>
    <property type="project" value="TreeGrafter"/>
</dbReference>
<evidence type="ECO:0000259" key="11">
    <source>
        <dbReference type="Pfam" id="PF23233"/>
    </source>
</evidence>
<evidence type="ECO:0000313" key="12">
    <source>
        <dbReference type="EMBL" id="OII75818.1"/>
    </source>
</evidence>
<keyword evidence="4" id="KW-0747">Spliceosome</keyword>
<dbReference type="GO" id="GO:0000349">
    <property type="term" value="P:generation of catalytic spliceosome for first transesterification step"/>
    <property type="evidence" value="ECO:0007669"/>
    <property type="project" value="TreeGrafter"/>
</dbReference>
<evidence type="ECO:0000259" key="9">
    <source>
        <dbReference type="Pfam" id="PF23220"/>
    </source>
</evidence>
<dbReference type="EMBL" id="LRBS01000080">
    <property type="protein sequence ID" value="OII75818.1"/>
    <property type="molecule type" value="Genomic_DNA"/>
</dbReference>
<proteinExistence type="inferred from homology"/>